<evidence type="ECO:0000259" key="11">
    <source>
        <dbReference type="SMART" id="SM00093"/>
    </source>
</evidence>
<evidence type="ECO:0000256" key="5">
    <source>
        <dbReference type="ARBA" id="ARBA00023180"/>
    </source>
</evidence>
<evidence type="ECO:0000256" key="4">
    <source>
        <dbReference type="ARBA" id="ARBA00022729"/>
    </source>
</evidence>
<comment type="similarity">
    <text evidence="2 10">Belongs to the serpin family.</text>
</comment>
<keyword evidence="5" id="KW-0325">Glycoprotein</keyword>
<comment type="subcellular location">
    <subcellularLocation>
        <location evidence="1">Secreted</location>
    </subcellularLocation>
</comment>
<dbReference type="Ensembl" id="ENSSMRT00000020831.1">
    <property type="protein sequence ID" value="ENSSMRP00000017788.1"/>
    <property type="gene ID" value="ENSSMRG00000013847.1"/>
</dbReference>
<name>A0A8D0CCS8_SALMN</name>
<dbReference type="GO" id="GO:0004867">
    <property type="term" value="F:serine-type endopeptidase inhibitor activity"/>
    <property type="evidence" value="ECO:0007669"/>
    <property type="project" value="InterPro"/>
</dbReference>
<dbReference type="Gene3D" id="2.10.310.10">
    <property type="entry name" value="Serpins superfamily"/>
    <property type="match status" value="1"/>
</dbReference>
<dbReference type="GO" id="GO:0005615">
    <property type="term" value="C:extracellular space"/>
    <property type="evidence" value="ECO:0007669"/>
    <property type="project" value="InterPro"/>
</dbReference>
<evidence type="ECO:0000256" key="8">
    <source>
        <dbReference type="ARBA" id="ARBA00042967"/>
    </source>
</evidence>
<reference evidence="12" key="1">
    <citation type="submission" date="2025-08" db="UniProtKB">
        <authorList>
            <consortium name="Ensembl"/>
        </authorList>
    </citation>
    <scope>IDENTIFICATION</scope>
</reference>
<dbReference type="InterPro" id="IPR000215">
    <property type="entry name" value="Serpin_fam"/>
</dbReference>
<dbReference type="InterPro" id="IPR023796">
    <property type="entry name" value="Serpin_dom"/>
</dbReference>
<dbReference type="FunFam" id="2.30.39.10:FF:000002">
    <property type="entry name" value="Serpin family D member 1"/>
    <property type="match status" value="1"/>
</dbReference>
<dbReference type="PANTHER" id="PTHR11461">
    <property type="entry name" value="SERINE PROTEASE INHIBITOR, SERPIN"/>
    <property type="match status" value="1"/>
</dbReference>
<keyword evidence="4" id="KW-0732">Signal</keyword>
<keyword evidence="13" id="KW-1185">Reference proteome</keyword>
<dbReference type="Gene3D" id="3.30.497.10">
    <property type="entry name" value="Antithrombin, subunit I, domain 2"/>
    <property type="match status" value="1"/>
</dbReference>
<keyword evidence="3" id="KW-0964">Secreted</keyword>
<sequence>MEIAKKERTFPNILGDSSSSRVKPWITSLLLSERKTSNQIIGHFCTERPVIRISESGRARPGPVLSTTFLLSFLIVGIFANNPYLPNFGHHNNNNCDNLQYEPYPQGMNREGQPSGRAESRPSEILVNSNSDFAFKFFKEVSSNGGLRDSSGKKNLIFSPMCISSAFAMLALGARANTLDQILRGLNFRPTEIPERKIHEGFHDLIYMLNNGNSGLQVEMGNCLFVQNKLHPQDQFLNALRNIYGGDIYMENFKNTRETEQHINSYVERKTHGKISKLVDGVDPITEILLVSYIYMKGKRTKWKKPFNPKHTEAHDFYVDPYTVVKVPMMFQMGMFEIGHDDERSCTVLKLPYDGQGAAYFILPDKGQMDRVATSFGELNLKDIISFLICTQNDLISFVLQAIHKAMIVIDEKGTEAAAGTSMDIIPMSVPTILKLEKPFIMMIVDECTNTILFMGKILNPVEK</sequence>
<comment type="function">
    <text evidence="6">Major thyroid hormone transport protein in serum.</text>
</comment>
<protein>
    <recommendedName>
        <fullName evidence="7">Thyroxine-binding globulin</fullName>
    </recommendedName>
    <alternativeName>
        <fullName evidence="9">Serpin A7</fullName>
    </alternativeName>
    <alternativeName>
        <fullName evidence="8">T4-binding globulin</fullName>
    </alternativeName>
</protein>
<organism evidence="12 13">
    <name type="scientific">Salvator merianae</name>
    <name type="common">Argentine black and white tegu</name>
    <name type="synonym">Tupinambis merianae</name>
    <dbReference type="NCBI Taxonomy" id="96440"/>
    <lineage>
        <taxon>Eukaryota</taxon>
        <taxon>Metazoa</taxon>
        <taxon>Chordata</taxon>
        <taxon>Craniata</taxon>
        <taxon>Vertebrata</taxon>
        <taxon>Euteleostomi</taxon>
        <taxon>Lepidosauria</taxon>
        <taxon>Squamata</taxon>
        <taxon>Bifurcata</taxon>
        <taxon>Unidentata</taxon>
        <taxon>Episquamata</taxon>
        <taxon>Laterata</taxon>
        <taxon>Teiioidea</taxon>
        <taxon>Teiidae</taxon>
        <taxon>Salvator</taxon>
    </lineage>
</organism>
<dbReference type="SUPFAM" id="SSF56574">
    <property type="entry name" value="Serpins"/>
    <property type="match status" value="1"/>
</dbReference>
<dbReference type="PANTHER" id="PTHR11461:SF375">
    <property type="entry name" value="THYROXINE-BINDING GLOBULIN"/>
    <property type="match status" value="1"/>
</dbReference>
<dbReference type="GeneTree" id="ENSGT00940000160877"/>
<dbReference type="FunFam" id="3.30.497.10:FF:000001">
    <property type="entry name" value="Serine protease inhibitor"/>
    <property type="match status" value="1"/>
</dbReference>
<dbReference type="Pfam" id="PF00079">
    <property type="entry name" value="Serpin"/>
    <property type="match status" value="2"/>
</dbReference>
<dbReference type="InterPro" id="IPR042178">
    <property type="entry name" value="Serpin_sf_1"/>
</dbReference>
<feature type="domain" description="Serpin" evidence="11">
    <location>
        <begin position="135"/>
        <end position="461"/>
    </location>
</feature>
<evidence type="ECO:0000256" key="7">
    <source>
        <dbReference type="ARBA" id="ARBA00039512"/>
    </source>
</evidence>
<evidence type="ECO:0000256" key="1">
    <source>
        <dbReference type="ARBA" id="ARBA00004613"/>
    </source>
</evidence>
<evidence type="ECO:0000313" key="12">
    <source>
        <dbReference type="Ensembl" id="ENSSMRP00000017788.1"/>
    </source>
</evidence>
<accession>A0A8D0CCS8</accession>
<dbReference type="InterPro" id="IPR042185">
    <property type="entry name" value="Serpin_sf_2"/>
</dbReference>
<dbReference type="AlphaFoldDB" id="A0A8D0CCS8"/>
<evidence type="ECO:0000256" key="3">
    <source>
        <dbReference type="ARBA" id="ARBA00022525"/>
    </source>
</evidence>
<dbReference type="SMART" id="SM00093">
    <property type="entry name" value="SERPIN"/>
    <property type="match status" value="1"/>
</dbReference>
<proteinExistence type="inferred from homology"/>
<evidence type="ECO:0000256" key="10">
    <source>
        <dbReference type="RuleBase" id="RU000411"/>
    </source>
</evidence>
<dbReference type="FunFam" id="2.10.310.10:FF:000001">
    <property type="entry name" value="Serpin family A member 1"/>
    <property type="match status" value="1"/>
</dbReference>
<evidence type="ECO:0000256" key="2">
    <source>
        <dbReference type="ARBA" id="ARBA00009500"/>
    </source>
</evidence>
<evidence type="ECO:0000256" key="9">
    <source>
        <dbReference type="ARBA" id="ARBA00043177"/>
    </source>
</evidence>
<reference evidence="12" key="2">
    <citation type="submission" date="2025-09" db="UniProtKB">
        <authorList>
            <consortium name="Ensembl"/>
        </authorList>
    </citation>
    <scope>IDENTIFICATION</scope>
</reference>
<evidence type="ECO:0000313" key="13">
    <source>
        <dbReference type="Proteomes" id="UP000694421"/>
    </source>
</evidence>
<evidence type="ECO:0000256" key="6">
    <source>
        <dbReference type="ARBA" id="ARBA00037352"/>
    </source>
</evidence>
<dbReference type="Gene3D" id="2.30.39.10">
    <property type="entry name" value="Alpha-1-antitrypsin, domain 1"/>
    <property type="match status" value="1"/>
</dbReference>
<dbReference type="Gene3D" id="6.20.40.10">
    <property type="match status" value="1"/>
</dbReference>
<dbReference type="InterPro" id="IPR036186">
    <property type="entry name" value="Serpin_sf"/>
</dbReference>
<dbReference type="Proteomes" id="UP000694421">
    <property type="component" value="Unplaced"/>
</dbReference>